<dbReference type="InterPro" id="IPR000705">
    <property type="entry name" value="Galactokinase"/>
</dbReference>
<dbReference type="Pfam" id="PF08544">
    <property type="entry name" value="GHMP_kinases_C"/>
    <property type="match status" value="1"/>
</dbReference>
<organism evidence="10 11">
    <name type="scientific">Brachybacterium hainanense</name>
    <dbReference type="NCBI Taxonomy" id="1541174"/>
    <lineage>
        <taxon>Bacteria</taxon>
        <taxon>Bacillati</taxon>
        <taxon>Actinomycetota</taxon>
        <taxon>Actinomycetes</taxon>
        <taxon>Micrococcales</taxon>
        <taxon>Dermabacteraceae</taxon>
        <taxon>Brachybacterium</taxon>
    </lineage>
</organism>
<dbReference type="PROSITE" id="PS00627">
    <property type="entry name" value="GHMP_KINASES_ATP"/>
    <property type="match status" value="1"/>
</dbReference>
<evidence type="ECO:0000256" key="1">
    <source>
        <dbReference type="ARBA" id="ARBA00006566"/>
    </source>
</evidence>
<dbReference type="PRINTS" id="PR00959">
    <property type="entry name" value="MEVGALKINASE"/>
</dbReference>
<keyword evidence="6" id="KW-0299">Galactose metabolism</keyword>
<keyword evidence="3" id="KW-0547">Nucleotide-binding</keyword>
<dbReference type="PANTHER" id="PTHR10457:SF7">
    <property type="entry name" value="GALACTOKINASE-RELATED"/>
    <property type="match status" value="1"/>
</dbReference>
<reference evidence="10 11" key="1">
    <citation type="submission" date="2024-09" db="EMBL/GenBank/DDBJ databases">
        <authorList>
            <person name="Sun Q."/>
            <person name="Mori K."/>
        </authorList>
    </citation>
    <scope>NUCLEOTIDE SEQUENCE [LARGE SCALE GENOMIC DNA]</scope>
    <source>
        <strain evidence="10 11">CICC 10874</strain>
    </source>
</reference>
<accession>A0ABV6R982</accession>
<dbReference type="Pfam" id="PF10509">
    <property type="entry name" value="GalKase_gal_bdg"/>
    <property type="match status" value="1"/>
</dbReference>
<dbReference type="EMBL" id="JBHLSV010000001">
    <property type="protein sequence ID" value="MFC0672463.1"/>
    <property type="molecule type" value="Genomic_DNA"/>
</dbReference>
<evidence type="ECO:0000256" key="2">
    <source>
        <dbReference type="ARBA" id="ARBA00022679"/>
    </source>
</evidence>
<feature type="domain" description="Galactokinase N-terminal" evidence="9">
    <location>
        <begin position="22"/>
        <end position="58"/>
    </location>
</feature>
<name>A0ABV6R982_9MICO</name>
<dbReference type="InterPro" id="IPR013750">
    <property type="entry name" value="GHMP_kinase_C_dom"/>
</dbReference>
<dbReference type="Gene3D" id="3.30.70.890">
    <property type="entry name" value="GHMP kinase, C-terminal domain"/>
    <property type="match status" value="1"/>
</dbReference>
<evidence type="ECO:0000259" key="7">
    <source>
        <dbReference type="Pfam" id="PF00288"/>
    </source>
</evidence>
<dbReference type="PIRSF" id="PIRSF000530">
    <property type="entry name" value="Galactokinase"/>
    <property type="match status" value="1"/>
</dbReference>
<dbReference type="PRINTS" id="PR00473">
    <property type="entry name" value="GALCTOKINASE"/>
</dbReference>
<dbReference type="InterPro" id="IPR014721">
    <property type="entry name" value="Ribsml_uS5_D2-typ_fold_subgr"/>
</dbReference>
<evidence type="ECO:0000256" key="4">
    <source>
        <dbReference type="ARBA" id="ARBA00022777"/>
    </source>
</evidence>
<dbReference type="Pfam" id="PF00288">
    <property type="entry name" value="GHMP_kinases_N"/>
    <property type="match status" value="1"/>
</dbReference>
<keyword evidence="4" id="KW-0418">Kinase</keyword>
<dbReference type="PANTHER" id="PTHR10457">
    <property type="entry name" value="MEVALONATE KINASE/GALACTOKINASE"/>
    <property type="match status" value="1"/>
</dbReference>
<dbReference type="InterPro" id="IPR019539">
    <property type="entry name" value="GalKase_N"/>
</dbReference>
<dbReference type="InterPro" id="IPR020568">
    <property type="entry name" value="Ribosomal_Su5_D2-typ_SF"/>
</dbReference>
<dbReference type="SUPFAM" id="SSF54211">
    <property type="entry name" value="Ribosomal protein S5 domain 2-like"/>
    <property type="match status" value="1"/>
</dbReference>
<dbReference type="SUPFAM" id="SSF55060">
    <property type="entry name" value="GHMP Kinase, C-terminal domain"/>
    <property type="match status" value="1"/>
</dbReference>
<comment type="caution">
    <text evidence="10">The sequence shown here is derived from an EMBL/GenBank/DDBJ whole genome shotgun (WGS) entry which is preliminary data.</text>
</comment>
<dbReference type="InterPro" id="IPR006203">
    <property type="entry name" value="GHMP_knse_ATP-bd_CS"/>
</dbReference>
<dbReference type="Proteomes" id="UP001589793">
    <property type="component" value="Unassembled WGS sequence"/>
</dbReference>
<keyword evidence="11" id="KW-1185">Reference proteome</keyword>
<dbReference type="Gene3D" id="3.30.230.10">
    <property type="match status" value="1"/>
</dbReference>
<proteinExistence type="inferred from homology"/>
<dbReference type="InterPro" id="IPR006204">
    <property type="entry name" value="GHMP_kinase_N_dom"/>
</dbReference>
<feature type="domain" description="GHMP kinase N-terminal" evidence="7">
    <location>
        <begin position="96"/>
        <end position="150"/>
    </location>
</feature>
<protein>
    <submittedName>
        <fullName evidence="10">Galactokinase family protein</fullName>
    </submittedName>
</protein>
<gene>
    <name evidence="10" type="ORF">ACFFF6_00680</name>
</gene>
<evidence type="ECO:0000256" key="5">
    <source>
        <dbReference type="ARBA" id="ARBA00022840"/>
    </source>
</evidence>
<evidence type="ECO:0000256" key="3">
    <source>
        <dbReference type="ARBA" id="ARBA00022741"/>
    </source>
</evidence>
<keyword evidence="5" id="KW-0067">ATP-binding</keyword>
<dbReference type="RefSeq" id="WP_376977268.1">
    <property type="nucleotide sequence ID" value="NZ_JBHLSV010000001.1"/>
</dbReference>
<sequence>MTSSMTRTGISAADPGRGPDASTWFVPGRIEVLGKHTDYAGGRSLLAAVDLGHTVAATVREDRILRVTSSLSADEVVLDLDALPEEDAGDGHWGGYVRAVAQRLDANFPGLLRGADVTVTSTLPAAAGMSSSSALIVGVALVLIDLSGIGEDPRFLRAVPDRERLAEYLGTVENGQSFGELAGHRGVGTFGGSEDHTGMLCGEKDALVQFSFCPVRRERVVPFPAGHVFVIAVSGVEARKTGPALTAYNRVSLAASELVQRWNLEKARMDRTLAEAVATAPVSGEAIAALVAGEEYLPGRLAQFLAESERLVPAAAIALEDGDLVEFGDLVDESQRAAEDGLGNQVPETIALQRGARELGAVAASAFGAGFGGSVWALVPEDRADAFAADWERTYLEQFPQHRGAASVLRTRPGRAAHRIDPIRQEG</sequence>
<keyword evidence="6" id="KW-0119">Carbohydrate metabolism</keyword>
<evidence type="ECO:0000313" key="10">
    <source>
        <dbReference type="EMBL" id="MFC0672463.1"/>
    </source>
</evidence>
<evidence type="ECO:0000256" key="6">
    <source>
        <dbReference type="ARBA" id="ARBA00023144"/>
    </source>
</evidence>
<evidence type="ECO:0000259" key="8">
    <source>
        <dbReference type="Pfam" id="PF08544"/>
    </source>
</evidence>
<feature type="domain" description="GHMP kinase C-terminal" evidence="8">
    <location>
        <begin position="317"/>
        <end position="395"/>
    </location>
</feature>
<dbReference type="InterPro" id="IPR006206">
    <property type="entry name" value="Mevalonate/galactokinase"/>
</dbReference>
<keyword evidence="2" id="KW-0808">Transferase</keyword>
<evidence type="ECO:0000313" key="11">
    <source>
        <dbReference type="Proteomes" id="UP001589793"/>
    </source>
</evidence>
<dbReference type="InterPro" id="IPR036554">
    <property type="entry name" value="GHMP_kinase_C_sf"/>
</dbReference>
<comment type="similarity">
    <text evidence="1">Belongs to the GHMP kinase family. GalK subfamily.</text>
</comment>
<evidence type="ECO:0000259" key="9">
    <source>
        <dbReference type="Pfam" id="PF10509"/>
    </source>
</evidence>